<dbReference type="RefSeq" id="WP_344248984.1">
    <property type="nucleotide sequence ID" value="NZ_BAAAPM010000005.1"/>
</dbReference>
<protein>
    <submittedName>
        <fullName evidence="2">Cupin domain-containing protein</fullName>
    </submittedName>
</protein>
<comment type="caution">
    <text evidence="2">The sequence shown here is derived from an EMBL/GenBank/DDBJ whole genome shotgun (WGS) entry which is preliminary data.</text>
</comment>
<dbReference type="SUPFAM" id="SSF51182">
    <property type="entry name" value="RmlC-like cupins"/>
    <property type="match status" value="1"/>
</dbReference>
<dbReference type="Gene3D" id="2.60.120.10">
    <property type="entry name" value="Jelly Rolls"/>
    <property type="match status" value="1"/>
</dbReference>
<reference evidence="3" key="1">
    <citation type="journal article" date="2019" name="Int. J. Syst. Evol. Microbiol.">
        <title>The Global Catalogue of Microorganisms (GCM) 10K type strain sequencing project: providing services to taxonomists for standard genome sequencing and annotation.</title>
        <authorList>
            <consortium name="The Broad Institute Genomics Platform"/>
            <consortium name="The Broad Institute Genome Sequencing Center for Infectious Disease"/>
            <person name="Wu L."/>
            <person name="Ma J."/>
        </authorList>
    </citation>
    <scope>NUCLEOTIDE SEQUENCE [LARGE SCALE GENOMIC DNA]</scope>
    <source>
        <strain evidence="3">JCM 15589</strain>
    </source>
</reference>
<dbReference type="InterPro" id="IPR013096">
    <property type="entry name" value="Cupin_2"/>
</dbReference>
<sequence length="109" mass="11868">MSISPIQQSDLPGKSFEGYLHGSAVSVIFSRTDVDGAGPRLHLHPYAETFVIRSGRALFRVGDDEVVAVGGQILVAPPSTPHKFTVIGPELYEAVHVHASDRFVTEWLE</sequence>
<dbReference type="Pfam" id="PF07883">
    <property type="entry name" value="Cupin_2"/>
    <property type="match status" value="1"/>
</dbReference>
<evidence type="ECO:0000313" key="3">
    <source>
        <dbReference type="Proteomes" id="UP001501138"/>
    </source>
</evidence>
<organism evidence="2 3">
    <name type="scientific">Isoptericola hypogeus</name>
    <dbReference type="NCBI Taxonomy" id="300179"/>
    <lineage>
        <taxon>Bacteria</taxon>
        <taxon>Bacillati</taxon>
        <taxon>Actinomycetota</taxon>
        <taxon>Actinomycetes</taxon>
        <taxon>Micrococcales</taxon>
        <taxon>Promicromonosporaceae</taxon>
        <taxon>Isoptericola</taxon>
    </lineage>
</organism>
<name>A0ABP4VL76_9MICO</name>
<dbReference type="InterPro" id="IPR014710">
    <property type="entry name" value="RmlC-like_jellyroll"/>
</dbReference>
<dbReference type="EMBL" id="BAAAPM010000005">
    <property type="protein sequence ID" value="GAA1730162.1"/>
    <property type="molecule type" value="Genomic_DNA"/>
</dbReference>
<dbReference type="Proteomes" id="UP001501138">
    <property type="component" value="Unassembled WGS sequence"/>
</dbReference>
<proteinExistence type="predicted"/>
<evidence type="ECO:0000259" key="1">
    <source>
        <dbReference type="Pfam" id="PF07883"/>
    </source>
</evidence>
<dbReference type="InterPro" id="IPR011051">
    <property type="entry name" value="RmlC_Cupin_sf"/>
</dbReference>
<accession>A0ABP4VL76</accession>
<evidence type="ECO:0000313" key="2">
    <source>
        <dbReference type="EMBL" id="GAA1730162.1"/>
    </source>
</evidence>
<feature type="domain" description="Cupin type-2" evidence="1">
    <location>
        <begin position="36"/>
        <end position="92"/>
    </location>
</feature>
<keyword evidence="3" id="KW-1185">Reference proteome</keyword>
<gene>
    <name evidence="2" type="ORF">GCM10009809_27120</name>
</gene>